<reference evidence="4 5" key="1">
    <citation type="journal article" date="2021" name="J. Hered.">
        <title>A chromosome-level genome assembly of the parasitoid wasp, Cotesia glomerata (Hymenoptera: Braconidae).</title>
        <authorList>
            <person name="Pinto B.J."/>
            <person name="Weis J.J."/>
            <person name="Gamble T."/>
            <person name="Ode P.J."/>
            <person name="Paul R."/>
            <person name="Zaspel J.M."/>
        </authorList>
    </citation>
    <scope>NUCLEOTIDE SEQUENCE [LARGE SCALE GENOMIC DNA]</scope>
    <source>
        <strain evidence="4">CgM1</strain>
    </source>
</reference>
<dbReference type="InterPro" id="IPR036322">
    <property type="entry name" value="WD40_repeat_dom_sf"/>
</dbReference>
<dbReference type="Pfam" id="PF00400">
    <property type="entry name" value="WD40"/>
    <property type="match status" value="4"/>
</dbReference>
<dbReference type="InterPro" id="IPR019775">
    <property type="entry name" value="WD40_repeat_CS"/>
</dbReference>
<dbReference type="PROSITE" id="PS00678">
    <property type="entry name" value="WD_REPEATS_1"/>
    <property type="match status" value="1"/>
</dbReference>
<gene>
    <name evidence="4" type="ORF">KQX54_010586</name>
</gene>
<accession>A0AAV7IQK3</accession>
<evidence type="ECO:0000256" key="2">
    <source>
        <dbReference type="ARBA" id="ARBA00022737"/>
    </source>
</evidence>
<comment type="caution">
    <text evidence="4">The sequence shown here is derived from an EMBL/GenBank/DDBJ whole genome shotgun (WGS) entry which is preliminary data.</text>
</comment>
<keyword evidence="1 3" id="KW-0853">WD repeat</keyword>
<dbReference type="EMBL" id="JAHXZJ010001119">
    <property type="protein sequence ID" value="KAH0554425.1"/>
    <property type="molecule type" value="Genomic_DNA"/>
</dbReference>
<proteinExistence type="predicted"/>
<keyword evidence="5" id="KW-1185">Reference proteome</keyword>
<name>A0AAV7IQK3_COTGL</name>
<dbReference type="SUPFAM" id="SSF50978">
    <property type="entry name" value="WD40 repeat-like"/>
    <property type="match status" value="1"/>
</dbReference>
<dbReference type="InterPro" id="IPR015943">
    <property type="entry name" value="WD40/YVTN_repeat-like_dom_sf"/>
</dbReference>
<feature type="repeat" description="WD" evidence="3">
    <location>
        <begin position="116"/>
        <end position="157"/>
    </location>
</feature>
<protein>
    <recommendedName>
        <fullName evidence="6">Angio-associated migratory cell protein</fullName>
    </recommendedName>
</protein>
<dbReference type="InterPro" id="IPR051179">
    <property type="entry name" value="WD_repeat_multifunction"/>
</dbReference>
<dbReference type="PANTHER" id="PTHR19857">
    <property type="entry name" value="MITOCHONDRIAL DIVISION PROTEIN 1-RELATED"/>
    <property type="match status" value="1"/>
</dbReference>
<dbReference type="SMART" id="SM00320">
    <property type="entry name" value="WD40"/>
    <property type="match status" value="7"/>
</dbReference>
<organism evidence="4 5">
    <name type="scientific">Cotesia glomerata</name>
    <name type="common">Lepidopteran parasitic wasp</name>
    <name type="synonym">Apanteles glomeratus</name>
    <dbReference type="NCBI Taxonomy" id="32391"/>
    <lineage>
        <taxon>Eukaryota</taxon>
        <taxon>Metazoa</taxon>
        <taxon>Ecdysozoa</taxon>
        <taxon>Arthropoda</taxon>
        <taxon>Hexapoda</taxon>
        <taxon>Insecta</taxon>
        <taxon>Pterygota</taxon>
        <taxon>Neoptera</taxon>
        <taxon>Endopterygota</taxon>
        <taxon>Hymenoptera</taxon>
        <taxon>Apocrita</taxon>
        <taxon>Ichneumonoidea</taxon>
        <taxon>Braconidae</taxon>
        <taxon>Microgastrinae</taxon>
        <taxon>Cotesia</taxon>
    </lineage>
</organism>
<evidence type="ECO:0008006" key="6">
    <source>
        <dbReference type="Google" id="ProtNLM"/>
    </source>
</evidence>
<dbReference type="PROSITE" id="PS50294">
    <property type="entry name" value="WD_REPEATS_REGION"/>
    <property type="match status" value="3"/>
</dbReference>
<evidence type="ECO:0000313" key="4">
    <source>
        <dbReference type="EMBL" id="KAH0554425.1"/>
    </source>
</evidence>
<sequence>MFVDGDTYEFYDNVEGKIVSRFWKLQQIFEREINDSGMDVSTAASSSQEIIAQAATAEHLFKKMFQDDSSSKSDEFDDDIVYVDEMEELFDNSESDTENGQMEADDAETDDAITVFRHHNDAIICGSLSNDGKIAVTGGQDDVAFVWDTSSGEMIYKCSGHTDTIIFAEFNYDNSYLAVGDMNGFIQVWEMKSKVIVWDFNMGDAAWMKWHNLANVILAGSTIGETYMWKIPSGECKVFQGYGHKNETGALTPDGKKLVAGYEDGTIRVLDLKGGIVESAIPANTAHSQNIICLECQVDGKLMMSAAQDGRTVISTVSNGKIINVLQKLQENNTVEIDKIDDEGAESEPRKNWVESIRFCRNLELHLAATGTIEGELFIWDISKQVIRHKITQESGIVKLEWIGNSSLLCTAGLDGIVRFYDARTSQCLKVLYGHSRSILDLNIAKTQNKILTTSDDGTARIFDISIL</sequence>
<dbReference type="AlphaFoldDB" id="A0AAV7IQK3"/>
<dbReference type="Proteomes" id="UP000826195">
    <property type="component" value="Unassembled WGS sequence"/>
</dbReference>
<dbReference type="PROSITE" id="PS50082">
    <property type="entry name" value="WD_REPEATS_2"/>
    <property type="match status" value="3"/>
</dbReference>
<feature type="repeat" description="WD" evidence="3">
    <location>
        <begin position="432"/>
        <end position="468"/>
    </location>
</feature>
<keyword evidence="2" id="KW-0677">Repeat</keyword>
<feature type="repeat" description="WD" evidence="3">
    <location>
        <begin position="158"/>
        <end position="193"/>
    </location>
</feature>
<evidence type="ECO:0000313" key="5">
    <source>
        <dbReference type="Proteomes" id="UP000826195"/>
    </source>
</evidence>
<dbReference type="PANTHER" id="PTHR19857:SF8">
    <property type="entry name" value="ANGIO-ASSOCIATED MIGRATORY CELL PROTEIN"/>
    <property type="match status" value="1"/>
</dbReference>
<dbReference type="InterPro" id="IPR001680">
    <property type="entry name" value="WD40_rpt"/>
</dbReference>
<evidence type="ECO:0000256" key="1">
    <source>
        <dbReference type="ARBA" id="ARBA00022574"/>
    </source>
</evidence>
<dbReference type="Gene3D" id="2.130.10.10">
    <property type="entry name" value="YVTN repeat-like/Quinoprotein amine dehydrogenase"/>
    <property type="match status" value="1"/>
</dbReference>
<evidence type="ECO:0000256" key="3">
    <source>
        <dbReference type="PROSITE-ProRule" id="PRU00221"/>
    </source>
</evidence>